<sequence>MRRRTTATLAAGLLGSLLLVMTASPAQAGPDAPAKPAGSSALTVARAEPAGVLRAVAPEEPDLQPSGNPDKKGKSGKKVKPYTPNEFDRQALPPPVERKPELPATTRLDKPPAGFPRPWPPTSGPEGEEIPGTGDSARSSAVPETSIVGYFDGITFEPGQIRLRGWALDELAPTKAIQVVARKNSAESYWGWANTYRPDVGNGDYHGFDFTIPLPAARGEHTVCVQAYASYTYANLGCLRYDTRPFGHVEQYLHTVATPNGTFSVFRGWLIDPYTADPARLDVTVDGLPRVTMAASAPHPGVAQSFPAFGSGHGFEAWIQHISGDGNHTVCVYGSSADVSQLIDCKDHDESHTPHGYLDEVSWQGENVLVRGWAIDWDTTNAVSVSIRAGGKPVKTVLANVDRPDIGARYPQYGPRHGFETTIPAVPDGQEVTVTVKNVSTGVDATWTGRYDGSAGPCRCVKESFEEGSFDNSVYSPANGRITSDPVQRVAGNHSVYGESPQTQEWSELLRSDPAKLKLAPRTTYTVTFRYRLLQVHEQTSPYFRARSTAGGSSQDVGVTFWPEPADGDVRSKSVTFTTNDFGDYYMIWGLKFGGAMVVDDIVLSGPVQRS</sequence>
<dbReference type="Gene3D" id="2.60.120.260">
    <property type="entry name" value="Galactose-binding domain-like"/>
    <property type="match status" value="1"/>
</dbReference>
<protein>
    <submittedName>
        <fullName evidence="3">Uncharacterized protein</fullName>
    </submittedName>
</protein>
<comment type="caution">
    <text evidence="3">The sequence shown here is derived from an EMBL/GenBank/DDBJ whole genome shotgun (WGS) entry which is preliminary data.</text>
</comment>
<reference evidence="3 4" key="1">
    <citation type="journal article" date="2019" name="Int. J. Syst. Evol. Microbiol.">
        <title>The Global Catalogue of Microorganisms (GCM) 10K type strain sequencing project: providing services to taxonomists for standard genome sequencing and annotation.</title>
        <authorList>
            <consortium name="The Broad Institute Genomics Platform"/>
            <consortium name="The Broad Institute Genome Sequencing Center for Infectious Disease"/>
            <person name="Wu L."/>
            <person name="Ma J."/>
        </authorList>
    </citation>
    <scope>NUCLEOTIDE SEQUENCE [LARGE SCALE GENOMIC DNA]</scope>
    <source>
        <strain evidence="3 4">JCM 6242</strain>
    </source>
</reference>
<dbReference type="RefSeq" id="WP_344971664.1">
    <property type="nucleotide sequence ID" value="NZ_BAAAVI010000018.1"/>
</dbReference>
<proteinExistence type="predicted"/>
<accession>A0ABN3VXT7</accession>
<evidence type="ECO:0000313" key="4">
    <source>
        <dbReference type="Proteomes" id="UP001500831"/>
    </source>
</evidence>
<feature type="chain" id="PRO_5047238196" evidence="2">
    <location>
        <begin position="29"/>
        <end position="611"/>
    </location>
</feature>
<gene>
    <name evidence="3" type="ORF">GCM10010517_30230</name>
</gene>
<dbReference type="EMBL" id="BAAAVI010000018">
    <property type="protein sequence ID" value="GAA2870097.1"/>
    <property type="molecule type" value="Genomic_DNA"/>
</dbReference>
<organism evidence="3 4">
    <name type="scientific">Streptosporangium fragile</name>
    <dbReference type="NCBI Taxonomy" id="46186"/>
    <lineage>
        <taxon>Bacteria</taxon>
        <taxon>Bacillati</taxon>
        <taxon>Actinomycetota</taxon>
        <taxon>Actinomycetes</taxon>
        <taxon>Streptosporangiales</taxon>
        <taxon>Streptosporangiaceae</taxon>
        <taxon>Streptosporangium</taxon>
    </lineage>
</organism>
<evidence type="ECO:0000313" key="3">
    <source>
        <dbReference type="EMBL" id="GAA2870097.1"/>
    </source>
</evidence>
<name>A0ABN3VXT7_9ACTN</name>
<feature type="signal peptide" evidence="2">
    <location>
        <begin position="1"/>
        <end position="28"/>
    </location>
</feature>
<feature type="compositionally biased region" description="Pro residues" evidence="1">
    <location>
        <begin position="113"/>
        <end position="123"/>
    </location>
</feature>
<feature type="region of interest" description="Disordered" evidence="1">
    <location>
        <begin position="26"/>
        <end position="141"/>
    </location>
</feature>
<keyword evidence="2" id="KW-0732">Signal</keyword>
<keyword evidence="4" id="KW-1185">Reference proteome</keyword>
<dbReference type="Proteomes" id="UP001500831">
    <property type="component" value="Unassembled WGS sequence"/>
</dbReference>
<evidence type="ECO:0000256" key="1">
    <source>
        <dbReference type="SAM" id="MobiDB-lite"/>
    </source>
</evidence>
<evidence type="ECO:0000256" key="2">
    <source>
        <dbReference type="SAM" id="SignalP"/>
    </source>
</evidence>